<dbReference type="Proteomes" id="UP001497045">
    <property type="component" value="Unassembled WGS sequence"/>
</dbReference>
<reference evidence="2 3" key="1">
    <citation type="submission" date="2024-04" db="EMBL/GenBank/DDBJ databases">
        <title>Aurantiacibacter sp. DGU6 16S ribosomal RNA gene Genome sequencing and assembly.</title>
        <authorList>
            <person name="Park S."/>
        </authorList>
    </citation>
    <scope>NUCLEOTIDE SEQUENCE [LARGE SCALE GENOMIC DNA]</scope>
    <source>
        <strain evidence="2 3">DGU6</strain>
    </source>
</reference>
<sequence>MAQAIAFTRNHVAQPLEVLRIALVSGCAIALIAAGQAFPF</sequence>
<dbReference type="RefSeq" id="WP_341674502.1">
    <property type="nucleotide sequence ID" value="NZ_JBBYHV010000002.1"/>
</dbReference>
<keyword evidence="1" id="KW-1133">Transmembrane helix</keyword>
<proteinExistence type="predicted"/>
<evidence type="ECO:0000313" key="3">
    <source>
        <dbReference type="Proteomes" id="UP001497045"/>
    </source>
</evidence>
<comment type="caution">
    <text evidence="2">The sequence shown here is derived from an EMBL/GenBank/DDBJ whole genome shotgun (WGS) entry which is preliminary data.</text>
</comment>
<keyword evidence="1" id="KW-0472">Membrane</keyword>
<protein>
    <submittedName>
        <fullName evidence="2">Uncharacterized protein</fullName>
    </submittedName>
</protein>
<evidence type="ECO:0000256" key="1">
    <source>
        <dbReference type="SAM" id="Phobius"/>
    </source>
</evidence>
<accession>A0ABU9IHT7</accession>
<feature type="transmembrane region" description="Helical" evidence="1">
    <location>
        <begin position="18"/>
        <end position="38"/>
    </location>
</feature>
<keyword evidence="3" id="KW-1185">Reference proteome</keyword>
<dbReference type="EMBL" id="JBBYHV010000002">
    <property type="protein sequence ID" value="MEL1251961.1"/>
    <property type="molecule type" value="Genomic_DNA"/>
</dbReference>
<name>A0ABU9IHT7_9SPHN</name>
<gene>
    <name evidence="2" type="ORF">AAEO60_14895</name>
</gene>
<organism evidence="2 3">
    <name type="scientific">Aurantiacibacter gilvus</name>
    <dbReference type="NCBI Taxonomy" id="3139141"/>
    <lineage>
        <taxon>Bacteria</taxon>
        <taxon>Pseudomonadati</taxon>
        <taxon>Pseudomonadota</taxon>
        <taxon>Alphaproteobacteria</taxon>
        <taxon>Sphingomonadales</taxon>
        <taxon>Erythrobacteraceae</taxon>
        <taxon>Aurantiacibacter</taxon>
    </lineage>
</organism>
<evidence type="ECO:0000313" key="2">
    <source>
        <dbReference type="EMBL" id="MEL1251961.1"/>
    </source>
</evidence>
<keyword evidence="1" id="KW-0812">Transmembrane</keyword>